<dbReference type="InterPro" id="IPR042208">
    <property type="entry name" value="D-ser_dehydrat-like_sf"/>
</dbReference>
<keyword evidence="5" id="KW-0479">Metal-binding</keyword>
<dbReference type="GeneID" id="5979222"/>
<dbReference type="InterPro" id="IPR051466">
    <property type="entry name" value="D-amino_acid_metab_enzyme"/>
</dbReference>
<proteinExistence type="inferred from homology"/>
<gene>
    <name evidence="15" type="ORF">SNOG_12079</name>
</gene>
<dbReference type="InterPro" id="IPR026956">
    <property type="entry name" value="D-ser_dehydrat-like_dom"/>
</dbReference>
<dbReference type="KEGG" id="pno:SNOG_12079"/>
<dbReference type="RefSeq" id="XP_001802312.1">
    <property type="nucleotide sequence ID" value="XM_001802260.1"/>
</dbReference>
<dbReference type="InterPro" id="IPR029066">
    <property type="entry name" value="PLP-binding_barrel"/>
</dbReference>
<evidence type="ECO:0000256" key="10">
    <source>
        <dbReference type="ARBA" id="ARBA00055764"/>
    </source>
</evidence>
<dbReference type="Gene3D" id="3.20.20.10">
    <property type="entry name" value="Alanine racemase"/>
    <property type="match status" value="1"/>
</dbReference>
<evidence type="ECO:0000256" key="3">
    <source>
        <dbReference type="ARBA" id="ARBA00005323"/>
    </source>
</evidence>
<dbReference type="eggNOG" id="ENOG502QWI8">
    <property type="taxonomic scope" value="Eukaryota"/>
</dbReference>
<evidence type="ECO:0000256" key="7">
    <source>
        <dbReference type="ARBA" id="ARBA00022898"/>
    </source>
</evidence>
<dbReference type="SUPFAM" id="SSF51419">
    <property type="entry name" value="PLP-binding barrel"/>
    <property type="match status" value="1"/>
</dbReference>
<comment type="cofactor">
    <cofactor evidence="2">
        <name>Zn(2+)</name>
        <dbReference type="ChEBI" id="CHEBI:29105"/>
    </cofactor>
</comment>
<dbReference type="AlphaFoldDB" id="Q0U835"/>
<keyword evidence="4" id="KW-0216">Detoxification</keyword>
<organism evidence="15 16">
    <name type="scientific">Phaeosphaeria nodorum (strain SN15 / ATCC MYA-4574 / FGSC 10173)</name>
    <name type="common">Glume blotch fungus</name>
    <name type="synonym">Parastagonospora nodorum</name>
    <dbReference type="NCBI Taxonomy" id="321614"/>
    <lineage>
        <taxon>Eukaryota</taxon>
        <taxon>Fungi</taxon>
        <taxon>Dikarya</taxon>
        <taxon>Ascomycota</taxon>
        <taxon>Pezizomycotina</taxon>
        <taxon>Dothideomycetes</taxon>
        <taxon>Pleosporomycetidae</taxon>
        <taxon>Pleosporales</taxon>
        <taxon>Pleosporineae</taxon>
        <taxon>Phaeosphaeriaceae</taxon>
        <taxon>Parastagonospora</taxon>
    </lineage>
</organism>
<dbReference type="FunFam" id="3.20.20.10:FF:000016">
    <property type="entry name" value="D-serine dehydratase"/>
    <property type="match status" value="1"/>
</dbReference>
<dbReference type="PANTHER" id="PTHR28004">
    <property type="entry name" value="ZGC:162816-RELATED"/>
    <property type="match status" value="1"/>
</dbReference>
<dbReference type="InterPro" id="IPR001608">
    <property type="entry name" value="Ala_racemase_N"/>
</dbReference>
<dbReference type="Proteomes" id="UP000001055">
    <property type="component" value="Unassembled WGS sequence"/>
</dbReference>
<dbReference type="EC" id="4.3.1.18" evidence="11"/>
<name>Q0U835_PHANO</name>
<evidence type="ECO:0000313" key="16">
    <source>
        <dbReference type="Proteomes" id="UP000001055"/>
    </source>
</evidence>
<evidence type="ECO:0000256" key="1">
    <source>
        <dbReference type="ARBA" id="ARBA00001933"/>
    </source>
</evidence>
<keyword evidence="6" id="KW-0862">Zinc</keyword>
<keyword evidence="7" id="KW-0663">Pyridoxal phosphate</keyword>
<evidence type="ECO:0000256" key="4">
    <source>
        <dbReference type="ARBA" id="ARBA00022575"/>
    </source>
</evidence>
<dbReference type="EMBL" id="CH445345">
    <property type="protein sequence ID" value="EAT80491.2"/>
    <property type="molecule type" value="Genomic_DNA"/>
</dbReference>
<dbReference type="Gene3D" id="2.40.37.20">
    <property type="entry name" value="D-serine dehydratase-like domain"/>
    <property type="match status" value="1"/>
</dbReference>
<evidence type="ECO:0000259" key="14">
    <source>
        <dbReference type="SMART" id="SM01119"/>
    </source>
</evidence>
<evidence type="ECO:0000313" key="15">
    <source>
        <dbReference type="EMBL" id="EAT80491.2"/>
    </source>
</evidence>
<dbReference type="InParanoid" id="Q0U835"/>
<protein>
    <recommendedName>
        <fullName evidence="12">D-serine dehydratase</fullName>
        <ecNumber evidence="11">4.3.1.18</ecNumber>
    </recommendedName>
    <alternativeName>
        <fullName evidence="13">D-serine deaminase</fullName>
    </alternativeName>
</protein>
<reference evidence="16" key="1">
    <citation type="journal article" date="2007" name="Plant Cell">
        <title>Dothideomycete-plant interactions illuminated by genome sequencing and EST analysis of the wheat pathogen Stagonospora nodorum.</title>
        <authorList>
            <person name="Hane J.K."/>
            <person name="Lowe R.G."/>
            <person name="Solomon P.S."/>
            <person name="Tan K.C."/>
            <person name="Schoch C.L."/>
            <person name="Spatafora J.W."/>
            <person name="Crous P.W."/>
            <person name="Kodira C."/>
            <person name="Birren B.W."/>
            <person name="Galagan J.E."/>
            <person name="Torriani S.F."/>
            <person name="McDonald B.A."/>
            <person name="Oliver R.P."/>
        </authorList>
    </citation>
    <scope>NUCLEOTIDE SEQUENCE [LARGE SCALE GENOMIC DNA]</scope>
    <source>
        <strain evidence="16">SN15 / ATCC MYA-4574 / FGSC 10173</strain>
    </source>
</reference>
<evidence type="ECO:0000256" key="12">
    <source>
        <dbReference type="ARBA" id="ARBA00069616"/>
    </source>
</evidence>
<dbReference type="GO" id="GO:0046872">
    <property type="term" value="F:metal ion binding"/>
    <property type="evidence" value="ECO:0007669"/>
    <property type="project" value="UniProtKB-KW"/>
</dbReference>
<evidence type="ECO:0000256" key="11">
    <source>
        <dbReference type="ARBA" id="ARBA00066349"/>
    </source>
</evidence>
<evidence type="ECO:0000256" key="5">
    <source>
        <dbReference type="ARBA" id="ARBA00022723"/>
    </source>
</evidence>
<dbReference type="STRING" id="321614.Q0U835"/>
<dbReference type="GO" id="GO:0008721">
    <property type="term" value="F:D-serine ammonia-lyase activity"/>
    <property type="evidence" value="ECO:0000318"/>
    <property type="project" value="GO_Central"/>
</dbReference>
<dbReference type="VEuPathDB" id="FungiDB:JI435_120790"/>
<dbReference type="GO" id="GO:0036088">
    <property type="term" value="P:D-serine catabolic process"/>
    <property type="evidence" value="ECO:0000318"/>
    <property type="project" value="GO_Central"/>
</dbReference>
<keyword evidence="8" id="KW-0456">Lyase</keyword>
<dbReference type="PANTHER" id="PTHR28004:SF2">
    <property type="entry name" value="D-SERINE DEHYDRATASE"/>
    <property type="match status" value="1"/>
</dbReference>
<evidence type="ECO:0000256" key="8">
    <source>
        <dbReference type="ARBA" id="ARBA00023239"/>
    </source>
</evidence>
<sequence length="415" mass="44567">MTSSISESNYPLSPRDAVASQYIGQRFEDLPTPAIVLDKSKIKKNCAAMLQVCQQLGVGFRAHVKSHKTLSLSRLQVGETGPANFIVSTVIEAENLFDYVLECQKKGREASILYGIPVPQSSIPRLVALASALAPGSINIIIDNIDAFNLFQAAISQSNVQIGIFIKIDTGYHRAGIVTSSPKFPTLVNAVSSNTHGAFLKGFYSHYGHSYAGNSQDDAATGLIEELLGLEDACSALPPTFSGKLVLSVGATPTATAAQNMLSSSSPRVTEFHSVLARLKTIRMLLEVTSVYTERSKPEALVSAGSLALGREPCKSYPGWGIVTPDFANTGAQIYEETGEKTGWIVGRISQEHGILVWEGDVGKCKDLKVGDKVMLWPNHACVAGAGFGWYLVVDSEDASGGTKVVDVWGRWRGW</sequence>
<feature type="domain" description="D-serine dehydratase-like" evidence="14">
    <location>
        <begin position="281"/>
        <end position="395"/>
    </location>
</feature>
<dbReference type="SMART" id="SM01119">
    <property type="entry name" value="D-ser_dehydrat"/>
    <property type="match status" value="1"/>
</dbReference>
<evidence type="ECO:0000256" key="2">
    <source>
        <dbReference type="ARBA" id="ARBA00001947"/>
    </source>
</evidence>
<dbReference type="Pfam" id="PF14031">
    <property type="entry name" value="D-ser_dehydrat"/>
    <property type="match status" value="1"/>
</dbReference>
<dbReference type="GO" id="GO:0009636">
    <property type="term" value="P:response to toxic substance"/>
    <property type="evidence" value="ECO:0007669"/>
    <property type="project" value="UniProtKB-KW"/>
</dbReference>
<comment type="catalytic activity">
    <reaction evidence="9">
        <text>D-serine = pyruvate + NH4(+)</text>
        <dbReference type="Rhea" id="RHEA:13977"/>
        <dbReference type="ChEBI" id="CHEBI:15361"/>
        <dbReference type="ChEBI" id="CHEBI:28938"/>
        <dbReference type="ChEBI" id="CHEBI:35247"/>
        <dbReference type="EC" id="4.3.1.18"/>
    </reaction>
    <physiologicalReaction direction="left-to-right" evidence="9">
        <dbReference type="Rhea" id="RHEA:13978"/>
    </physiologicalReaction>
</comment>
<comment type="similarity">
    <text evidence="3">Belongs to the DSD1 family.</text>
</comment>
<evidence type="ECO:0000256" key="9">
    <source>
        <dbReference type="ARBA" id="ARBA00051198"/>
    </source>
</evidence>
<dbReference type="HOGENOM" id="CLU_031639_0_0_1"/>
<evidence type="ECO:0000256" key="13">
    <source>
        <dbReference type="ARBA" id="ARBA00075219"/>
    </source>
</evidence>
<evidence type="ECO:0000256" key="6">
    <source>
        <dbReference type="ARBA" id="ARBA00022833"/>
    </source>
</evidence>
<dbReference type="FunCoup" id="Q0U835">
    <property type="interactions" value="29"/>
</dbReference>
<dbReference type="Pfam" id="PF01168">
    <property type="entry name" value="Ala_racemase_N"/>
    <property type="match status" value="1"/>
</dbReference>
<comment type="function">
    <text evidence="10">Catalyzes the conversion of D-serine to pyruvate and ammonia. May play a role in D-serine detoxification.</text>
</comment>
<comment type="cofactor">
    <cofactor evidence="1">
        <name>pyridoxal 5'-phosphate</name>
        <dbReference type="ChEBI" id="CHEBI:597326"/>
    </cofactor>
</comment>
<accession>Q0U835</accession>